<dbReference type="UniPathway" id="UPA00074">
    <property type="reaction ID" value="UER00130"/>
</dbReference>
<evidence type="ECO:0000313" key="14">
    <source>
        <dbReference type="EMBL" id="KND90203.1"/>
    </source>
</evidence>
<keyword evidence="6 12" id="KW-0547">Nucleotide-binding</keyword>
<name>A0A0L0N7T8_TOLOC</name>
<comment type="pathway">
    <text evidence="2">Purine metabolism; IMP biosynthesis via de novo pathway; 5-amino-1-(5-phospho-D-ribosyl)imidazole-4-carboxylate from 5-amino-1-(5-phospho-D-ribosyl)imidazole (carboxylase route): step 1/1.</text>
</comment>
<dbReference type="SUPFAM" id="SSF52440">
    <property type="entry name" value="PreATP-grasp domain"/>
    <property type="match status" value="1"/>
</dbReference>
<evidence type="ECO:0000256" key="10">
    <source>
        <dbReference type="ARBA" id="ARBA00023239"/>
    </source>
</evidence>
<dbReference type="EC" id="4.1.1.21" evidence="4"/>
<keyword evidence="7" id="KW-0658">Purine biosynthesis</keyword>
<dbReference type="GO" id="GO:0006189">
    <property type="term" value="P:'de novo' IMP biosynthetic process"/>
    <property type="evidence" value="ECO:0007669"/>
    <property type="project" value="UniProtKB-UniPathway"/>
</dbReference>
<comment type="similarity">
    <text evidence="3">In the C-terminal section; belongs to the AIR carboxylase family. Class I subfamily.</text>
</comment>
<dbReference type="SUPFAM" id="SSF56059">
    <property type="entry name" value="Glutathione synthetase ATP-binding domain-like"/>
    <property type="match status" value="1"/>
</dbReference>
<evidence type="ECO:0000256" key="11">
    <source>
        <dbReference type="ARBA" id="ARBA00031607"/>
    </source>
</evidence>
<accession>A0A0L0N7T8</accession>
<evidence type="ECO:0000256" key="3">
    <source>
        <dbReference type="ARBA" id="ARBA00006114"/>
    </source>
</evidence>
<dbReference type="GO" id="GO:0004638">
    <property type="term" value="F:phosphoribosylaminoimidazole carboxylase activity"/>
    <property type="evidence" value="ECO:0007669"/>
    <property type="project" value="UniProtKB-EC"/>
</dbReference>
<evidence type="ECO:0000256" key="8">
    <source>
        <dbReference type="ARBA" id="ARBA00022793"/>
    </source>
</evidence>
<protein>
    <recommendedName>
        <fullName evidence="5">Phosphoribosylaminoimidazole carboxylase</fullName>
        <ecNumber evidence="4">4.1.1.21</ecNumber>
    </recommendedName>
    <alternativeName>
        <fullName evidence="11">AIR carboxylase</fullName>
    </alternativeName>
</protein>
<keyword evidence="8" id="KW-0210">Decarboxylase</keyword>
<dbReference type="InterPro" id="IPR054350">
    <property type="entry name" value="PurT/PurK_preATP-grasp"/>
</dbReference>
<dbReference type="PIRSF" id="PIRSF001340">
    <property type="entry name" value="AIR_carboxylase"/>
    <property type="match status" value="1"/>
</dbReference>
<dbReference type="Gene3D" id="3.30.1490.20">
    <property type="entry name" value="ATP-grasp fold, A domain"/>
    <property type="match status" value="1"/>
</dbReference>
<dbReference type="Pfam" id="PF00731">
    <property type="entry name" value="AIRC"/>
    <property type="match status" value="1"/>
</dbReference>
<dbReference type="SUPFAM" id="SSF51246">
    <property type="entry name" value="Rudiment single hybrid motif"/>
    <property type="match status" value="1"/>
</dbReference>
<dbReference type="InterPro" id="IPR016301">
    <property type="entry name" value="Ade2_fungi/plant"/>
</dbReference>
<dbReference type="Gene3D" id="3.40.50.20">
    <property type="match status" value="1"/>
</dbReference>
<dbReference type="Pfam" id="PF02222">
    <property type="entry name" value="ATP-grasp"/>
    <property type="match status" value="1"/>
</dbReference>
<sequence length="662" mass="71748">GWWRPGGAIRSYASASRGNFSPILCTHINIVKLRPRLGSLLRPRSHPAGAKSLEMGKAPVIGLLGGGQLGRMLCEAGGPLGYDIAILDEDGCPAKQINVNDKHVTGSFKDAAKVKELAARCDVLTVEIEHVNTDVLEEIATKGVRTASGELRKVPVHPSWRTLRLVQDKFEQKEHFKAQDIPVAPQMARSGGEVLAGSLREAYEKLAFPFMVKARKGSYDGRGNFKVRGPEDFEPVVEALGKLPLYAEKWVPFVMELAVMVIRTEDDEGNCTGIYPYPTVETVHEDDVCKTVFMPPRKVDAAVCARAQKVAERVVKSLWGRGVFAVEMFLLQDGSIMVNEVAPRPHNSGHLHIEAVPYMSQYKAQLHAILDIVPNSMKLIPRASQAIMLNILGGAAVDSHNKLVKLAETEYIEGTDVYLHLYGKASKPGRKIGHITFTTPSPDVDLEKTIAPFVNEVGLIRQQCLSSSVEQLRPVAALQAKKTSSRNPKSPLVVVTMGSDSDLSVLTAGLDVLEKFEVPYDCTITSAHRTPARMTELANAAASRGVKVLIAAAGGAAHLPGMLASETTVPVIGVPVKATHLDGNDSLLSIVQMPRGIPVATVGINNSTNAALLAIRILGSHYPEYQDKMARYMESMKVEVEGKAAKLEEVGYQAYLAGKSRN</sequence>
<keyword evidence="10" id="KW-0456">Lyase</keyword>
<evidence type="ECO:0000256" key="9">
    <source>
        <dbReference type="ARBA" id="ARBA00022840"/>
    </source>
</evidence>
<dbReference type="NCBIfam" id="TIGR01161">
    <property type="entry name" value="purK"/>
    <property type="match status" value="1"/>
</dbReference>
<dbReference type="Pfam" id="PF17769">
    <property type="entry name" value="PurK_C"/>
    <property type="match status" value="1"/>
</dbReference>
<keyword evidence="9 12" id="KW-0067">ATP-binding</keyword>
<reference evidence="14 15" key="1">
    <citation type="journal article" date="2015" name="BMC Genomics">
        <title>The genome of the truffle-parasite Tolypocladium ophioglossoides and the evolution of antifungal peptaibiotics.</title>
        <authorList>
            <person name="Quandt C.A."/>
            <person name="Bushley K.E."/>
            <person name="Spatafora J.W."/>
        </authorList>
    </citation>
    <scope>NUCLEOTIDE SEQUENCE [LARGE SCALE GENOMIC DNA]</scope>
    <source>
        <strain evidence="14 15">CBS 100239</strain>
    </source>
</reference>
<dbReference type="InterPro" id="IPR033747">
    <property type="entry name" value="PurE_ClassI"/>
</dbReference>
<dbReference type="AlphaFoldDB" id="A0A0L0N7T8"/>
<dbReference type="Gene3D" id="3.40.50.1970">
    <property type="match status" value="1"/>
</dbReference>
<dbReference type="PANTHER" id="PTHR11609">
    <property type="entry name" value="PURINE BIOSYNTHESIS PROTEIN 6/7, PUR6/7"/>
    <property type="match status" value="1"/>
</dbReference>
<dbReference type="Gene3D" id="3.30.470.20">
    <property type="entry name" value="ATP-grasp fold, B domain"/>
    <property type="match status" value="1"/>
</dbReference>
<dbReference type="GO" id="GO:0005524">
    <property type="term" value="F:ATP binding"/>
    <property type="evidence" value="ECO:0007669"/>
    <property type="project" value="UniProtKB-UniRule"/>
</dbReference>
<evidence type="ECO:0000256" key="12">
    <source>
        <dbReference type="PROSITE-ProRule" id="PRU00409"/>
    </source>
</evidence>
<evidence type="ECO:0000256" key="5">
    <source>
        <dbReference type="ARBA" id="ARBA00021059"/>
    </source>
</evidence>
<dbReference type="PROSITE" id="PS50975">
    <property type="entry name" value="ATP_GRASP"/>
    <property type="match status" value="1"/>
</dbReference>
<evidence type="ECO:0000256" key="7">
    <source>
        <dbReference type="ARBA" id="ARBA00022755"/>
    </source>
</evidence>
<keyword evidence="15" id="KW-1185">Reference proteome</keyword>
<dbReference type="SMART" id="SM01001">
    <property type="entry name" value="AIRC"/>
    <property type="match status" value="1"/>
</dbReference>
<dbReference type="Pfam" id="PF22660">
    <property type="entry name" value="RS_preATP-grasp-like"/>
    <property type="match status" value="1"/>
</dbReference>
<dbReference type="GO" id="GO:0046872">
    <property type="term" value="F:metal ion binding"/>
    <property type="evidence" value="ECO:0007669"/>
    <property type="project" value="InterPro"/>
</dbReference>
<dbReference type="HAMAP" id="MF_01928">
    <property type="entry name" value="PurK"/>
    <property type="match status" value="1"/>
</dbReference>
<comment type="caution">
    <text evidence="14">The sequence shown here is derived from an EMBL/GenBank/DDBJ whole genome shotgun (WGS) entry which is preliminary data.</text>
</comment>
<dbReference type="HAMAP" id="MF_01929">
    <property type="entry name" value="PurE_classI"/>
    <property type="match status" value="1"/>
</dbReference>
<comment type="catalytic activity">
    <reaction evidence="1">
        <text>5-amino-1-(5-phospho-D-ribosyl)imidazole-4-carboxylate + H(+) = 5-amino-1-(5-phospho-beta-D-ribosyl)imidazole + CO2</text>
        <dbReference type="Rhea" id="RHEA:10792"/>
        <dbReference type="ChEBI" id="CHEBI:15378"/>
        <dbReference type="ChEBI" id="CHEBI:16526"/>
        <dbReference type="ChEBI" id="CHEBI:77657"/>
        <dbReference type="ChEBI" id="CHEBI:137981"/>
        <dbReference type="EC" id="4.1.1.21"/>
    </reaction>
</comment>
<evidence type="ECO:0000313" key="15">
    <source>
        <dbReference type="Proteomes" id="UP000036947"/>
    </source>
</evidence>
<feature type="domain" description="ATP-grasp" evidence="13">
    <location>
        <begin position="173"/>
        <end position="370"/>
    </location>
</feature>
<proteinExistence type="inferred from homology"/>
<dbReference type="InterPro" id="IPR016185">
    <property type="entry name" value="PreATP-grasp_dom_sf"/>
</dbReference>
<evidence type="ECO:0000256" key="4">
    <source>
        <dbReference type="ARBA" id="ARBA00012329"/>
    </source>
</evidence>
<evidence type="ECO:0000256" key="6">
    <source>
        <dbReference type="ARBA" id="ARBA00022741"/>
    </source>
</evidence>
<evidence type="ECO:0000256" key="2">
    <source>
        <dbReference type="ARBA" id="ARBA00004747"/>
    </source>
</evidence>
<evidence type="ECO:0000259" key="13">
    <source>
        <dbReference type="PROSITE" id="PS50975"/>
    </source>
</evidence>
<gene>
    <name evidence="14" type="ORF">TOPH_05058</name>
</gene>
<feature type="non-terminal residue" evidence="14">
    <location>
        <position position="1"/>
    </location>
</feature>
<dbReference type="InterPro" id="IPR003135">
    <property type="entry name" value="ATP-grasp_carboxylate-amine"/>
</dbReference>
<dbReference type="STRING" id="1163406.A0A0L0N7T8"/>
<organism evidence="14 15">
    <name type="scientific">Tolypocladium ophioglossoides (strain CBS 100239)</name>
    <name type="common">Snaketongue truffleclub</name>
    <name type="synonym">Elaphocordyceps ophioglossoides</name>
    <dbReference type="NCBI Taxonomy" id="1163406"/>
    <lineage>
        <taxon>Eukaryota</taxon>
        <taxon>Fungi</taxon>
        <taxon>Dikarya</taxon>
        <taxon>Ascomycota</taxon>
        <taxon>Pezizomycotina</taxon>
        <taxon>Sordariomycetes</taxon>
        <taxon>Hypocreomycetidae</taxon>
        <taxon>Hypocreales</taxon>
        <taxon>Ophiocordycipitaceae</taxon>
        <taxon>Tolypocladium</taxon>
    </lineage>
</organism>
<dbReference type="NCBIfam" id="TIGR01162">
    <property type="entry name" value="purE"/>
    <property type="match status" value="1"/>
</dbReference>
<dbReference type="Proteomes" id="UP000036947">
    <property type="component" value="Unassembled WGS sequence"/>
</dbReference>
<dbReference type="OrthoDB" id="15425at2759"/>
<dbReference type="InterPro" id="IPR013815">
    <property type="entry name" value="ATP_grasp_subdomain_1"/>
</dbReference>
<dbReference type="InterPro" id="IPR011761">
    <property type="entry name" value="ATP-grasp"/>
</dbReference>
<dbReference type="InterPro" id="IPR000031">
    <property type="entry name" value="PurE_dom"/>
</dbReference>
<dbReference type="InterPro" id="IPR011054">
    <property type="entry name" value="Rudment_hybrid_motif"/>
</dbReference>
<dbReference type="EMBL" id="LFRF01000014">
    <property type="protein sequence ID" value="KND90203.1"/>
    <property type="molecule type" value="Genomic_DNA"/>
</dbReference>
<evidence type="ECO:0000256" key="1">
    <source>
        <dbReference type="ARBA" id="ARBA00001244"/>
    </source>
</evidence>
<dbReference type="InterPro" id="IPR040686">
    <property type="entry name" value="PurK_C"/>
</dbReference>
<dbReference type="InterPro" id="IPR005875">
    <property type="entry name" value="PurK"/>
</dbReference>
<dbReference type="PANTHER" id="PTHR11609:SF5">
    <property type="entry name" value="PHOSPHORIBOSYLAMINOIMIDAZOLE CARBOXYLASE"/>
    <property type="match status" value="1"/>
</dbReference>
<dbReference type="SUPFAM" id="SSF52255">
    <property type="entry name" value="N5-CAIR mutase (phosphoribosylaminoimidazole carboxylase, PurE)"/>
    <property type="match status" value="1"/>
</dbReference>